<keyword evidence="3" id="KW-1185">Reference proteome</keyword>
<name>A0A3R8MSU7_9BURK</name>
<gene>
    <name evidence="2" type="ORF">EHV23_13395</name>
</gene>
<reference evidence="2 3" key="1">
    <citation type="submission" date="2018-11" db="EMBL/GenBank/DDBJ databases">
        <title>Genome sequencing of Lautropia sp. KCOM 2505 (= ChDC F240).</title>
        <authorList>
            <person name="Kook J.-K."/>
            <person name="Park S.-N."/>
            <person name="Lim Y.K."/>
        </authorList>
    </citation>
    <scope>NUCLEOTIDE SEQUENCE [LARGE SCALE GENOMIC DNA]</scope>
    <source>
        <strain evidence="2 3">KCOM 2505</strain>
    </source>
</reference>
<proteinExistence type="predicted"/>
<dbReference type="AlphaFoldDB" id="A0A3R8MSU7"/>
<organism evidence="2 3">
    <name type="scientific">Lautropia dentalis</name>
    <dbReference type="NCBI Taxonomy" id="2490857"/>
    <lineage>
        <taxon>Bacteria</taxon>
        <taxon>Pseudomonadati</taxon>
        <taxon>Pseudomonadota</taxon>
        <taxon>Betaproteobacteria</taxon>
        <taxon>Burkholderiales</taxon>
        <taxon>Burkholderiaceae</taxon>
        <taxon>Lautropia</taxon>
    </lineage>
</organism>
<dbReference type="OrthoDB" id="9255748at2"/>
<dbReference type="EMBL" id="RRUE01000002">
    <property type="protein sequence ID" value="RRN44311.1"/>
    <property type="molecule type" value="Genomic_DNA"/>
</dbReference>
<dbReference type="Proteomes" id="UP000270261">
    <property type="component" value="Unassembled WGS sequence"/>
</dbReference>
<accession>A0A3R8MSU7</accession>
<feature type="signal peptide" evidence="1">
    <location>
        <begin position="1"/>
        <end position="30"/>
    </location>
</feature>
<feature type="chain" id="PRO_5018673951" evidence="1">
    <location>
        <begin position="31"/>
        <end position="259"/>
    </location>
</feature>
<evidence type="ECO:0000313" key="3">
    <source>
        <dbReference type="Proteomes" id="UP000270261"/>
    </source>
</evidence>
<evidence type="ECO:0000256" key="1">
    <source>
        <dbReference type="SAM" id="SignalP"/>
    </source>
</evidence>
<keyword evidence="1" id="KW-0732">Signal</keyword>
<protein>
    <submittedName>
        <fullName evidence="2">Uncharacterized protein</fullName>
    </submittedName>
</protein>
<comment type="caution">
    <text evidence="2">The sequence shown here is derived from an EMBL/GenBank/DDBJ whole genome shotgun (WGS) entry which is preliminary data.</text>
</comment>
<evidence type="ECO:0000313" key="2">
    <source>
        <dbReference type="EMBL" id="RRN44311.1"/>
    </source>
</evidence>
<sequence>MKDNGRRTLQAAAGAALGVAILGASSLVNAQTSWHTVIESIRAMLSEGTYWKLVANQTRVSADRQVETQQKSNQQLADAFDLIRKQERLTDAIRDHGVATGQPQSIGCVALEHADLEMRARQQATLDAAKLMQSFADSRQRSGAQTSRQIREKLKSEYCTVSEAKQGICELRGNGMQGWNRNYAAAYSSETLSPEAENAAYDYAELASAGPGDEVIECEGAACDRNRLTSLAQTAVSSLVAGTYVGQAASRRSPVMTGE</sequence>
<dbReference type="RefSeq" id="WP_125096506.1">
    <property type="nucleotide sequence ID" value="NZ_RRUE01000002.1"/>
</dbReference>